<keyword evidence="3 5" id="KW-0479">Metal-binding</keyword>
<dbReference type="Gene3D" id="1.10.630.10">
    <property type="entry name" value="Cytochrome P450"/>
    <property type="match status" value="1"/>
</dbReference>
<dbReference type="PRINTS" id="PR00385">
    <property type="entry name" value="P450"/>
</dbReference>
<dbReference type="AlphaFoldDB" id="A0A2K1QW15"/>
<dbReference type="InParanoid" id="A0A2K1QW15"/>
<gene>
    <name evidence="7" type="ORF">CAC42_2424</name>
</gene>
<organism evidence="7 8">
    <name type="scientific">Sphaceloma murrayae</name>
    <dbReference type="NCBI Taxonomy" id="2082308"/>
    <lineage>
        <taxon>Eukaryota</taxon>
        <taxon>Fungi</taxon>
        <taxon>Dikarya</taxon>
        <taxon>Ascomycota</taxon>
        <taxon>Pezizomycotina</taxon>
        <taxon>Dothideomycetes</taxon>
        <taxon>Dothideomycetidae</taxon>
        <taxon>Myriangiales</taxon>
        <taxon>Elsinoaceae</taxon>
        <taxon>Sphaceloma</taxon>
    </lineage>
</organism>
<feature type="binding site" description="axial binding residue" evidence="5">
    <location>
        <position position="446"/>
    </location>
    <ligand>
        <name>heme</name>
        <dbReference type="ChEBI" id="CHEBI:30413"/>
    </ligand>
    <ligandPart>
        <name>Fe</name>
        <dbReference type="ChEBI" id="CHEBI:18248"/>
    </ligandPart>
</feature>
<keyword evidence="6" id="KW-0560">Oxidoreductase</keyword>
<dbReference type="InterPro" id="IPR036396">
    <property type="entry name" value="Cyt_P450_sf"/>
</dbReference>
<dbReference type="Proteomes" id="UP000243797">
    <property type="component" value="Unassembled WGS sequence"/>
</dbReference>
<dbReference type="GO" id="GO:0020037">
    <property type="term" value="F:heme binding"/>
    <property type="evidence" value="ECO:0007669"/>
    <property type="project" value="InterPro"/>
</dbReference>
<sequence>MGLIGNLVGAAVTAALAHTLYSYITSSTRDLPGPIVAKLTNLWRFLLVYKGRLHEIQKDLHDQHGDVVAIGPGCISISNPGLIKPMYANRSWIKSQFYSVSDIRIGNRIHRTSFSTRDEIEHSQIIRPVNKHLQTQQVLRHESNMDKTTIQFETKLNEFASSKQSCPVDRWLQFCAWDIMGETTFSTGFDFLRDSSNFADCITDSERAHDYFATVGQIPLIDRFLDKNPLGRVGPPSFAAGVAFCATQYARRISGKDGHDPIESYDFLDAYLLEKELNDDITGSTIVDWLIRNVLPGTETVAIELRAIVYFLCKNLQAQHKLQKELDAIHFTTWPPAYKETQRLPYLDAVINEALRLHPAISLSLERVVPGEGFTMPDGTYLSPGTIVGINPYVVGRHKPTYGQDADEFRPERWLQDIDEDDFVFNSRLTTMKDADFVFGFGKRSCPGRSLAIIEIFKIVAAMYSKFEIRLVDPQKKWKTKNSWLVRQWDMDVVVTRRGSDIDAD</sequence>
<name>A0A2K1QW15_9PEZI</name>
<evidence type="ECO:0000313" key="7">
    <source>
        <dbReference type="EMBL" id="PNS19247.1"/>
    </source>
</evidence>
<comment type="similarity">
    <text evidence="2 6">Belongs to the cytochrome P450 family.</text>
</comment>
<dbReference type="InterPro" id="IPR017972">
    <property type="entry name" value="Cyt_P450_CS"/>
</dbReference>
<dbReference type="GO" id="GO:0004497">
    <property type="term" value="F:monooxygenase activity"/>
    <property type="evidence" value="ECO:0007669"/>
    <property type="project" value="UniProtKB-KW"/>
</dbReference>
<comment type="caution">
    <text evidence="7">The sequence shown here is derived from an EMBL/GenBank/DDBJ whole genome shotgun (WGS) entry which is preliminary data.</text>
</comment>
<evidence type="ECO:0000256" key="2">
    <source>
        <dbReference type="ARBA" id="ARBA00010617"/>
    </source>
</evidence>
<dbReference type="OrthoDB" id="3934656at2759"/>
<evidence type="ECO:0000256" key="4">
    <source>
        <dbReference type="ARBA" id="ARBA00023004"/>
    </source>
</evidence>
<dbReference type="Pfam" id="PF00067">
    <property type="entry name" value="p450"/>
    <property type="match status" value="1"/>
</dbReference>
<dbReference type="EMBL" id="NKHZ01000032">
    <property type="protein sequence ID" value="PNS19247.1"/>
    <property type="molecule type" value="Genomic_DNA"/>
</dbReference>
<comment type="cofactor">
    <cofactor evidence="1 5">
        <name>heme</name>
        <dbReference type="ChEBI" id="CHEBI:30413"/>
    </cofactor>
</comment>
<evidence type="ECO:0000256" key="3">
    <source>
        <dbReference type="ARBA" id="ARBA00022723"/>
    </source>
</evidence>
<dbReference type="InterPro" id="IPR002403">
    <property type="entry name" value="Cyt_P450_E_grp-IV"/>
</dbReference>
<dbReference type="STRING" id="2082308.A0A2K1QW15"/>
<dbReference type="PANTHER" id="PTHR24305:SF180">
    <property type="entry name" value="P450, PUTATIVE (EUROFUNG)-RELATED"/>
    <property type="match status" value="1"/>
</dbReference>
<dbReference type="PROSITE" id="PS00086">
    <property type="entry name" value="CYTOCHROME_P450"/>
    <property type="match status" value="1"/>
</dbReference>
<evidence type="ECO:0000313" key="8">
    <source>
        <dbReference type="Proteomes" id="UP000243797"/>
    </source>
</evidence>
<dbReference type="SUPFAM" id="SSF48264">
    <property type="entry name" value="Cytochrome P450"/>
    <property type="match status" value="1"/>
</dbReference>
<dbReference type="PANTHER" id="PTHR24305">
    <property type="entry name" value="CYTOCHROME P450"/>
    <property type="match status" value="1"/>
</dbReference>
<dbReference type="InterPro" id="IPR001128">
    <property type="entry name" value="Cyt_P450"/>
</dbReference>
<dbReference type="CDD" id="cd11060">
    <property type="entry name" value="CYP57A1-like"/>
    <property type="match status" value="1"/>
</dbReference>
<evidence type="ECO:0000256" key="1">
    <source>
        <dbReference type="ARBA" id="ARBA00001971"/>
    </source>
</evidence>
<keyword evidence="6" id="KW-0503">Monooxygenase</keyword>
<proteinExistence type="inferred from homology"/>
<dbReference type="GO" id="GO:0005506">
    <property type="term" value="F:iron ion binding"/>
    <property type="evidence" value="ECO:0007669"/>
    <property type="project" value="InterPro"/>
</dbReference>
<dbReference type="PRINTS" id="PR00465">
    <property type="entry name" value="EP450IV"/>
</dbReference>
<keyword evidence="5 6" id="KW-0349">Heme</keyword>
<evidence type="ECO:0000256" key="6">
    <source>
        <dbReference type="RuleBase" id="RU000461"/>
    </source>
</evidence>
<accession>A0A2K1QW15</accession>
<dbReference type="InterPro" id="IPR050121">
    <property type="entry name" value="Cytochrome_P450_monoxygenase"/>
</dbReference>
<protein>
    <submittedName>
        <fullName evidence="7">Isotrichodermin C-15 hydroxylase</fullName>
    </submittedName>
</protein>
<evidence type="ECO:0000256" key="5">
    <source>
        <dbReference type="PIRSR" id="PIRSR602403-1"/>
    </source>
</evidence>
<keyword evidence="4 5" id="KW-0408">Iron</keyword>
<keyword evidence="8" id="KW-1185">Reference proteome</keyword>
<reference evidence="7 8" key="1">
    <citation type="submission" date="2017-06" db="EMBL/GenBank/DDBJ databases">
        <title>Draft genome sequence of a variant of Elsinoe murrayae.</title>
        <authorList>
            <person name="Cheng Q."/>
        </authorList>
    </citation>
    <scope>NUCLEOTIDE SEQUENCE [LARGE SCALE GENOMIC DNA]</scope>
    <source>
        <strain evidence="7 8">CQ-2017a</strain>
    </source>
</reference>
<dbReference type="GO" id="GO:0016705">
    <property type="term" value="F:oxidoreductase activity, acting on paired donors, with incorporation or reduction of molecular oxygen"/>
    <property type="evidence" value="ECO:0007669"/>
    <property type="project" value="InterPro"/>
</dbReference>